<feature type="compositionally biased region" description="Basic and acidic residues" evidence="1">
    <location>
        <begin position="15"/>
        <end position="32"/>
    </location>
</feature>
<evidence type="ECO:0000313" key="2">
    <source>
        <dbReference type="EMBL" id="CAH9144105.1"/>
    </source>
</evidence>
<accession>A0AAV0G828</accession>
<feature type="compositionally biased region" description="Basic and acidic residues" evidence="1">
    <location>
        <begin position="214"/>
        <end position="231"/>
    </location>
</feature>
<feature type="region of interest" description="Disordered" evidence="1">
    <location>
        <begin position="286"/>
        <end position="307"/>
    </location>
</feature>
<reference evidence="2" key="1">
    <citation type="submission" date="2022-07" db="EMBL/GenBank/DDBJ databases">
        <authorList>
            <person name="Macas J."/>
            <person name="Novak P."/>
            <person name="Neumann P."/>
        </authorList>
    </citation>
    <scope>NUCLEOTIDE SEQUENCE</scope>
</reference>
<dbReference type="Proteomes" id="UP001152523">
    <property type="component" value="Unassembled WGS sequence"/>
</dbReference>
<protein>
    <submittedName>
        <fullName evidence="2">Uncharacterized protein</fullName>
    </submittedName>
</protein>
<comment type="caution">
    <text evidence="2">The sequence shown here is derived from an EMBL/GenBank/DDBJ whole genome shotgun (WGS) entry which is preliminary data.</text>
</comment>
<name>A0AAV0G828_9ASTE</name>
<gene>
    <name evidence="2" type="ORF">CEPIT_LOCUS41186</name>
</gene>
<sequence length="380" mass="43112">MNRRLRSGNGQSSGNREEDRIIGEKKKSSTKEKGRRVSGVKGTTSGRGKEEEELSDDVELEDMGTVGFGEERKNAVILKQVRKISKENAKIMAELKEVSKNQKSQDKKLGEILSQLRKMTTKQEGQGEEIRDEVHGPEKNTNVVLQHNQQEKSAKADLVETEHDEGVEMPNFNIFGAETQQKMCDERQEDVSEANREEKEDGVVDDKEGEEADGERKEAEADKCDDGKQLGDDVEICDTENQNEKGEAKEISEVKTTDFWEVEDTQFVKELIRNVDTVEKQVLGTDASKGTRAMRSTSDEEGQNMECDQEAEQVHEILVEHTRAKRVARSPDRYTPAEQGEARKRRRKVIAKKGKTSAFSSQKIMVHLERIQVSHHRQKK</sequence>
<keyword evidence="3" id="KW-1185">Reference proteome</keyword>
<feature type="region of interest" description="Disordered" evidence="1">
    <location>
        <begin position="1"/>
        <end position="61"/>
    </location>
</feature>
<dbReference type="AlphaFoldDB" id="A0AAV0G828"/>
<feature type="compositionally biased region" description="Basic and acidic residues" evidence="1">
    <location>
        <begin position="183"/>
        <end position="206"/>
    </location>
</feature>
<feature type="compositionally biased region" description="Basic residues" evidence="1">
    <location>
        <begin position="343"/>
        <end position="355"/>
    </location>
</feature>
<evidence type="ECO:0000256" key="1">
    <source>
        <dbReference type="SAM" id="MobiDB-lite"/>
    </source>
</evidence>
<feature type="region of interest" description="Disordered" evidence="1">
    <location>
        <begin position="179"/>
        <end position="250"/>
    </location>
</feature>
<feature type="compositionally biased region" description="Basic and acidic residues" evidence="1">
    <location>
        <begin position="128"/>
        <end position="138"/>
    </location>
</feature>
<feature type="region of interest" description="Disordered" evidence="1">
    <location>
        <begin position="324"/>
        <end position="356"/>
    </location>
</feature>
<dbReference type="EMBL" id="CAMAPF010001060">
    <property type="protein sequence ID" value="CAH9144105.1"/>
    <property type="molecule type" value="Genomic_DNA"/>
</dbReference>
<evidence type="ECO:0000313" key="3">
    <source>
        <dbReference type="Proteomes" id="UP001152523"/>
    </source>
</evidence>
<feature type="region of interest" description="Disordered" evidence="1">
    <location>
        <begin position="118"/>
        <end position="141"/>
    </location>
</feature>
<feature type="compositionally biased region" description="Acidic residues" evidence="1">
    <location>
        <begin position="51"/>
        <end position="61"/>
    </location>
</feature>
<organism evidence="2 3">
    <name type="scientific">Cuscuta epithymum</name>
    <dbReference type="NCBI Taxonomy" id="186058"/>
    <lineage>
        <taxon>Eukaryota</taxon>
        <taxon>Viridiplantae</taxon>
        <taxon>Streptophyta</taxon>
        <taxon>Embryophyta</taxon>
        <taxon>Tracheophyta</taxon>
        <taxon>Spermatophyta</taxon>
        <taxon>Magnoliopsida</taxon>
        <taxon>eudicotyledons</taxon>
        <taxon>Gunneridae</taxon>
        <taxon>Pentapetalae</taxon>
        <taxon>asterids</taxon>
        <taxon>lamiids</taxon>
        <taxon>Solanales</taxon>
        <taxon>Convolvulaceae</taxon>
        <taxon>Cuscuteae</taxon>
        <taxon>Cuscuta</taxon>
        <taxon>Cuscuta subgen. Cuscuta</taxon>
    </lineage>
</organism>
<proteinExistence type="predicted"/>